<dbReference type="InterPro" id="IPR031825">
    <property type="entry name" value="RXLR"/>
</dbReference>
<evidence type="ECO:0000313" key="7">
    <source>
        <dbReference type="Proteomes" id="UP000486351"/>
    </source>
</evidence>
<feature type="chain" id="PRO_5044992209" description="RxLR effector protein" evidence="5">
    <location>
        <begin position="24"/>
        <end position="219"/>
    </location>
</feature>
<evidence type="ECO:0000256" key="5">
    <source>
        <dbReference type="RuleBase" id="RU367124"/>
    </source>
</evidence>
<comment type="caution">
    <text evidence="6">The sequence shown here is derived from an EMBL/GenBank/DDBJ whole genome shotgun (WGS) entry which is preliminary data.</text>
</comment>
<comment type="domain">
    <text evidence="5">The RxLR-dEER motif acts to carry the protein into the host cell cytoplasm through binding to cell surface phosphatidylinositol-3-phosphate.</text>
</comment>
<keyword evidence="3 5" id="KW-0964">Secreted</keyword>
<name>A0A6G0QGC2_9STRA</name>
<evidence type="ECO:0000256" key="1">
    <source>
        <dbReference type="ARBA" id="ARBA00004613"/>
    </source>
</evidence>
<comment type="subcellular location">
    <subcellularLocation>
        <location evidence="1 5">Secreted</location>
    </subcellularLocation>
</comment>
<reference evidence="6 7" key="1">
    <citation type="submission" date="2018-09" db="EMBL/GenBank/DDBJ databases">
        <title>Genomic investigation of the strawberry pathogen Phytophthora fragariae indicates pathogenicity is determined by transcriptional variation in three key races.</title>
        <authorList>
            <person name="Adams T.M."/>
            <person name="Armitage A.D."/>
            <person name="Sobczyk M.K."/>
            <person name="Bates H.J."/>
            <person name="Dunwell J.M."/>
            <person name="Nellist C.F."/>
            <person name="Harrison R.J."/>
        </authorList>
    </citation>
    <scope>NUCLEOTIDE SEQUENCE [LARGE SCALE GENOMIC DNA]</scope>
    <source>
        <strain evidence="6 7">NOV-77</strain>
    </source>
</reference>
<proteinExistence type="inferred from homology"/>
<dbReference type="EMBL" id="QXFY01003398">
    <property type="protein sequence ID" value="KAE9285536.1"/>
    <property type="molecule type" value="Genomic_DNA"/>
</dbReference>
<comment type="similarity">
    <text evidence="2 5">Belongs to the RxLR effector family.</text>
</comment>
<sequence>MQFGFFSLLVAAALIASCDVTSASTNVALTLSKTTSSNFIVNSGENVPVHGKVNRFLRTGTSDGAAHQTESDDGERAITLNENVSSFVAKLTRQNSKKTFGSPPIADILPRSKSFSGNNAAAQKLTRSQSANAFKDIRLRDVKEMGKNFLKGTFKTMDRQKQTPDDMVDFFNLDAKWLAKADKYELREGPKGIANEPWYGFTRYYKNKYPNWVSELVKG</sequence>
<dbReference type="AlphaFoldDB" id="A0A6G0QGC2"/>
<accession>A0A6G0QGC2</accession>
<gene>
    <name evidence="6" type="ORF">PF008_g26893</name>
</gene>
<comment type="function">
    <text evidence="5">Effector that suppresses plant defense responses during pathogen infection.</text>
</comment>
<feature type="signal peptide" evidence="5">
    <location>
        <begin position="1"/>
        <end position="23"/>
    </location>
</feature>
<evidence type="ECO:0000256" key="4">
    <source>
        <dbReference type="ARBA" id="ARBA00022729"/>
    </source>
</evidence>
<evidence type="ECO:0000256" key="2">
    <source>
        <dbReference type="ARBA" id="ARBA00010400"/>
    </source>
</evidence>
<evidence type="ECO:0000313" key="6">
    <source>
        <dbReference type="EMBL" id="KAE9285536.1"/>
    </source>
</evidence>
<dbReference type="Proteomes" id="UP000486351">
    <property type="component" value="Unassembled WGS sequence"/>
</dbReference>
<keyword evidence="4 5" id="KW-0732">Signal</keyword>
<organism evidence="6 7">
    <name type="scientific">Phytophthora fragariae</name>
    <dbReference type="NCBI Taxonomy" id="53985"/>
    <lineage>
        <taxon>Eukaryota</taxon>
        <taxon>Sar</taxon>
        <taxon>Stramenopiles</taxon>
        <taxon>Oomycota</taxon>
        <taxon>Peronosporomycetes</taxon>
        <taxon>Peronosporales</taxon>
        <taxon>Peronosporaceae</taxon>
        <taxon>Phytophthora</taxon>
    </lineage>
</organism>
<evidence type="ECO:0000256" key="3">
    <source>
        <dbReference type="ARBA" id="ARBA00022525"/>
    </source>
</evidence>
<dbReference type="Pfam" id="PF16810">
    <property type="entry name" value="RXLR"/>
    <property type="match status" value="1"/>
</dbReference>
<protein>
    <recommendedName>
        <fullName evidence="5">RxLR effector protein</fullName>
    </recommendedName>
</protein>